<accession>A0ABT2FH99</accession>
<evidence type="ECO:0000256" key="1">
    <source>
        <dbReference type="ARBA" id="ARBA00008525"/>
    </source>
</evidence>
<dbReference type="Proteomes" id="UP001201549">
    <property type="component" value="Unassembled WGS sequence"/>
</dbReference>
<keyword evidence="3" id="KW-1185">Reference proteome</keyword>
<comment type="caution">
    <text evidence="2">The sequence shown here is derived from an EMBL/GenBank/DDBJ whole genome shotgun (WGS) entry which is preliminary data.</text>
</comment>
<dbReference type="EMBL" id="JAKOGG010000002">
    <property type="protein sequence ID" value="MCS4555623.1"/>
    <property type="molecule type" value="Genomic_DNA"/>
</dbReference>
<gene>
    <name evidence="2" type="ORF">L9G74_04175</name>
</gene>
<comment type="similarity">
    <text evidence="1">Belongs to the UPF0167 family.</text>
</comment>
<evidence type="ECO:0000313" key="2">
    <source>
        <dbReference type="EMBL" id="MCS4555623.1"/>
    </source>
</evidence>
<reference evidence="3" key="2">
    <citation type="submission" date="2023-07" db="EMBL/GenBank/DDBJ databases">
        <title>Shewanella mangrovi sp. nov., an acetaldehyde- degrading bacterium isolated from mangrove sediment.</title>
        <authorList>
            <person name="Liu Y."/>
        </authorList>
    </citation>
    <scope>NUCLEOTIDE SEQUENCE [LARGE SCALE GENOMIC DNA]</scope>
    <source>
        <strain evidence="3">C32</strain>
    </source>
</reference>
<evidence type="ECO:0000313" key="3">
    <source>
        <dbReference type="Proteomes" id="UP001201549"/>
    </source>
</evidence>
<proteinExistence type="inferred from homology"/>
<name>A0ABT2FH99_9GAMM</name>
<dbReference type="Pfam" id="PF03691">
    <property type="entry name" value="UPF0167"/>
    <property type="match status" value="1"/>
</dbReference>
<protein>
    <submittedName>
        <fullName evidence="2">CbrC family protein</fullName>
    </submittedName>
</protein>
<dbReference type="RefSeq" id="WP_238895017.1">
    <property type="nucleotide sequence ID" value="NZ_JAKOGG010000002.1"/>
</dbReference>
<reference evidence="2 3" key="1">
    <citation type="submission" date="2022-02" db="EMBL/GenBank/DDBJ databases">
        <authorList>
            <person name="Zhuang L."/>
        </authorList>
    </citation>
    <scope>NUCLEOTIDE SEQUENCE [LARGE SCALE GENOMIC DNA]</scope>
    <source>
        <strain evidence="2 3">C32</strain>
    </source>
</reference>
<dbReference type="InterPro" id="IPR005363">
    <property type="entry name" value="UPF0167"/>
</dbReference>
<sequence length="175" mass="20048">MELPFFKYHPHPLATRAIVKSDLSCECCGEARGYIYTASFYTAEQIDHICPWCIASGEAAKKYQGSYVDDYPLLDANVPLEIVNEVCERTPGYHSWQQEIWQSHCGTACEFHGDAETAELTQWQGEPLQQFLDDEMMSIERWHQLLSHYQPGGNPAIYKFKCPSCGEVIYSMDYT</sequence>
<organism evidence="2 3">
    <name type="scientific">Shewanella electrica</name>
    <dbReference type="NCBI Taxonomy" id="515560"/>
    <lineage>
        <taxon>Bacteria</taxon>
        <taxon>Pseudomonadati</taxon>
        <taxon>Pseudomonadota</taxon>
        <taxon>Gammaproteobacteria</taxon>
        <taxon>Alteromonadales</taxon>
        <taxon>Shewanellaceae</taxon>
        <taxon>Shewanella</taxon>
    </lineage>
</organism>